<evidence type="ECO:0000313" key="3">
    <source>
        <dbReference type="Proteomes" id="UP000248724"/>
    </source>
</evidence>
<reference evidence="2 3" key="1">
    <citation type="journal article" date="2017" name="Nature">
        <title>Atmospheric trace gases support primary production in Antarctic desert surface soil.</title>
        <authorList>
            <person name="Ji M."/>
            <person name="Greening C."/>
            <person name="Vanwonterghem I."/>
            <person name="Carere C.R."/>
            <person name="Bay S.K."/>
            <person name="Steen J.A."/>
            <person name="Montgomery K."/>
            <person name="Lines T."/>
            <person name="Beardall J."/>
            <person name="van Dorst J."/>
            <person name="Snape I."/>
            <person name="Stott M.B."/>
            <person name="Hugenholtz P."/>
            <person name="Ferrari B.C."/>
        </authorList>
    </citation>
    <scope>NUCLEOTIDE SEQUENCE [LARGE SCALE GENOMIC DNA]</scope>
    <source>
        <strain evidence="2">RRmetagenome_bin12</strain>
    </source>
</reference>
<proteinExistence type="predicted"/>
<evidence type="ECO:0000313" key="2">
    <source>
        <dbReference type="EMBL" id="PZR83008.1"/>
    </source>
</evidence>
<keyword evidence="1" id="KW-0812">Transmembrane</keyword>
<protein>
    <submittedName>
        <fullName evidence="2">1,4-dihydroxy-2-naphthoate polyprenyltransferase</fullName>
    </submittedName>
</protein>
<evidence type="ECO:0000256" key="1">
    <source>
        <dbReference type="SAM" id="Phobius"/>
    </source>
</evidence>
<dbReference type="Proteomes" id="UP000248724">
    <property type="component" value="Unassembled WGS sequence"/>
</dbReference>
<comment type="caution">
    <text evidence="2">The sequence shown here is derived from an EMBL/GenBank/DDBJ whole genome shotgun (WGS) entry which is preliminary data.</text>
</comment>
<feature type="transmembrane region" description="Helical" evidence="1">
    <location>
        <begin position="49"/>
        <end position="66"/>
    </location>
</feature>
<sequence>MPGARPQPPSLVGRWVVGARPRTLPAAVVPVLAGSAVAAGYGRFSLWRAALALFVALALQVGVNYAN</sequence>
<gene>
    <name evidence="2" type="ORF">DLM65_02840</name>
</gene>
<feature type="non-terminal residue" evidence="2">
    <location>
        <position position="67"/>
    </location>
</feature>
<keyword evidence="1" id="KW-0472">Membrane</keyword>
<accession>A0A2W6ACI4</accession>
<name>A0A2W6ACI4_9BACT</name>
<keyword evidence="1" id="KW-1133">Transmembrane helix</keyword>
<dbReference type="EMBL" id="QHBU01000048">
    <property type="protein sequence ID" value="PZR83008.1"/>
    <property type="molecule type" value="Genomic_DNA"/>
</dbReference>
<dbReference type="AlphaFoldDB" id="A0A2W6ACI4"/>
<organism evidence="2 3">
    <name type="scientific">Candidatus Aeolococcus gillhamiae</name>
    <dbReference type="NCBI Taxonomy" id="3127015"/>
    <lineage>
        <taxon>Bacteria</taxon>
        <taxon>Bacillati</taxon>
        <taxon>Candidatus Dormiibacterota</taxon>
        <taxon>Candidatus Dormibacteria</taxon>
        <taxon>Candidatus Aeolococcales</taxon>
        <taxon>Candidatus Aeolococcaceae</taxon>
        <taxon>Candidatus Aeolococcus</taxon>
    </lineage>
</organism>